<dbReference type="InterPro" id="IPR008978">
    <property type="entry name" value="HSP20-like_chaperone"/>
</dbReference>
<dbReference type="NCBIfam" id="NF041800">
    <property type="entry name" value="Hsp20"/>
    <property type="match status" value="1"/>
</dbReference>
<evidence type="ECO:0000256" key="2">
    <source>
        <dbReference type="RuleBase" id="RU003616"/>
    </source>
</evidence>
<reference evidence="6 7" key="1">
    <citation type="submission" date="2017-02" db="EMBL/GenBank/DDBJ databases">
        <title>isolation and characterization of a novel temperate virus Aeropyrum globular virus 1 infecting hyperthermophilic archaeon Aeropyrum.</title>
        <authorList>
            <person name="Yumiya M."/>
            <person name="Yoshida T."/>
            <person name="Sako Y."/>
        </authorList>
    </citation>
    <scope>NUCLEOTIDE SEQUENCE [LARGE SCALE GENOMIC DNA]</scope>
    <source>
        <strain evidence="6 7">YK1-12-2013</strain>
    </source>
</reference>
<dbReference type="InterPro" id="IPR002068">
    <property type="entry name" value="A-crystallin/Hsp20_dom"/>
</dbReference>
<keyword evidence="3" id="KW-0175">Coiled coil</keyword>
<dbReference type="AlphaFoldDB" id="A0A401H7Y9"/>
<dbReference type="Gene3D" id="2.60.40.790">
    <property type="match status" value="1"/>
</dbReference>
<keyword evidence="6" id="KW-0346">Stress response</keyword>
<evidence type="ECO:0000313" key="7">
    <source>
        <dbReference type="Proteomes" id="UP000291213"/>
    </source>
</evidence>
<feature type="coiled-coil region" evidence="3">
    <location>
        <begin position="15"/>
        <end position="42"/>
    </location>
</feature>
<dbReference type="CDD" id="cd06464">
    <property type="entry name" value="ACD_sHsps-like"/>
    <property type="match status" value="1"/>
</dbReference>
<evidence type="ECO:0000256" key="1">
    <source>
        <dbReference type="PROSITE-ProRule" id="PRU00285"/>
    </source>
</evidence>
<dbReference type="PROSITE" id="PS51203">
    <property type="entry name" value="CS"/>
    <property type="match status" value="1"/>
</dbReference>
<dbReference type="SUPFAM" id="SSF49764">
    <property type="entry name" value="HSP20-like chaperones"/>
    <property type="match status" value="1"/>
</dbReference>
<dbReference type="Proteomes" id="UP000291213">
    <property type="component" value="Unassembled WGS sequence"/>
</dbReference>
<feature type="domain" description="SHSP" evidence="4">
    <location>
        <begin position="85"/>
        <end position="179"/>
    </location>
</feature>
<comment type="similarity">
    <text evidence="1 2">Belongs to the small heat shock protein (HSP20) family.</text>
</comment>
<evidence type="ECO:0000313" key="6">
    <source>
        <dbReference type="EMBL" id="GBF08498.1"/>
    </source>
</evidence>
<accession>A0A401H7Y9</accession>
<dbReference type="InterPro" id="IPR007052">
    <property type="entry name" value="CS_dom"/>
</dbReference>
<name>A0A401H7Y9_AERPX</name>
<dbReference type="Pfam" id="PF00011">
    <property type="entry name" value="HSP20"/>
    <property type="match status" value="1"/>
</dbReference>
<dbReference type="PROSITE" id="PS01031">
    <property type="entry name" value="SHSP"/>
    <property type="match status" value="1"/>
</dbReference>
<organism evidence="6 7">
    <name type="scientific">Aeropyrum pernix</name>
    <dbReference type="NCBI Taxonomy" id="56636"/>
    <lineage>
        <taxon>Archaea</taxon>
        <taxon>Thermoproteota</taxon>
        <taxon>Thermoprotei</taxon>
        <taxon>Desulfurococcales</taxon>
        <taxon>Desulfurococcaceae</taxon>
        <taxon>Aeropyrum</taxon>
    </lineage>
</organism>
<evidence type="ECO:0000256" key="3">
    <source>
        <dbReference type="SAM" id="Coils"/>
    </source>
</evidence>
<proteinExistence type="inferred from homology"/>
<gene>
    <name evidence="6" type="ORF">apy_02230</name>
</gene>
<dbReference type="EMBL" id="BDMD01000007">
    <property type="protein sequence ID" value="GBF08498.1"/>
    <property type="molecule type" value="Genomic_DNA"/>
</dbReference>
<sequence>MVHMSWFRRRRKSFFDLLEDIFREFEEEFRELEEEFEKLASRVQSRGEEFGKGPYIYGVRITIGPDGVPKVEEFGNIRMARGRPQIREEMEPLVDVIERDDEVWIVADIPGANKDKIKVRATEDKVVIKAENGKKYYKEVELPAKVDPKSAKASYRNGVLEIKLKKIKPAEEGTEVKVE</sequence>
<protein>
    <submittedName>
        <fullName evidence="6">Small heat shock protein</fullName>
    </submittedName>
</protein>
<evidence type="ECO:0000259" key="5">
    <source>
        <dbReference type="PROSITE" id="PS51203"/>
    </source>
</evidence>
<evidence type="ECO:0000259" key="4">
    <source>
        <dbReference type="PROSITE" id="PS01031"/>
    </source>
</evidence>
<comment type="caution">
    <text evidence="6">The sequence shown here is derived from an EMBL/GenBank/DDBJ whole genome shotgun (WGS) entry which is preliminary data.</text>
</comment>
<feature type="domain" description="CS" evidence="5">
    <location>
        <begin position="89"/>
        <end position="179"/>
    </location>
</feature>